<evidence type="ECO:0000313" key="2">
    <source>
        <dbReference type="EMBL" id="TQF69284.1"/>
    </source>
</evidence>
<protein>
    <recommendedName>
        <fullName evidence="4">Secreted protein</fullName>
    </recommendedName>
</protein>
<dbReference type="AlphaFoldDB" id="A0A541BAC3"/>
<feature type="signal peptide" evidence="1">
    <location>
        <begin position="1"/>
        <end position="30"/>
    </location>
</feature>
<sequence>MNIRSFAVRAISAGAVTVAAFAGLTGTAAAAPAPAPILHLTLNGPVMPTLGQNAFCNGLIDTAVETDPARPGLATVSLTSRGMHGVGPEWTVNPVCRVKVSISWGGGAFTGQLREFDLNLGEQPGQTVRTEINPGSGAPMIAIGASYVGPQGDFRPQYSYPVTAVVIVP</sequence>
<dbReference type="OrthoDB" id="4484002at2"/>
<name>A0A541BAC3_9NOCA</name>
<gene>
    <name evidence="2" type="ORF">FK531_11130</name>
</gene>
<accession>A0A541BAC3</accession>
<feature type="chain" id="PRO_5021897461" description="Secreted protein" evidence="1">
    <location>
        <begin position="31"/>
        <end position="169"/>
    </location>
</feature>
<proteinExistence type="predicted"/>
<evidence type="ECO:0008006" key="4">
    <source>
        <dbReference type="Google" id="ProtNLM"/>
    </source>
</evidence>
<keyword evidence="1" id="KW-0732">Signal</keyword>
<organism evidence="2 3">
    <name type="scientific">Rhodococcus spelaei</name>
    <dbReference type="NCBI Taxonomy" id="2546320"/>
    <lineage>
        <taxon>Bacteria</taxon>
        <taxon>Bacillati</taxon>
        <taxon>Actinomycetota</taxon>
        <taxon>Actinomycetes</taxon>
        <taxon>Mycobacteriales</taxon>
        <taxon>Nocardiaceae</taxon>
        <taxon>Rhodococcus</taxon>
    </lineage>
</organism>
<comment type="caution">
    <text evidence="2">The sequence shown here is derived from an EMBL/GenBank/DDBJ whole genome shotgun (WGS) entry which is preliminary data.</text>
</comment>
<keyword evidence="3" id="KW-1185">Reference proteome</keyword>
<reference evidence="2 3" key="1">
    <citation type="submission" date="2019-06" db="EMBL/GenBank/DDBJ databases">
        <title>Rhodococcus spaelei sp. nov., isolated from a cave.</title>
        <authorList>
            <person name="Lee S.D."/>
        </authorList>
    </citation>
    <scope>NUCLEOTIDE SEQUENCE [LARGE SCALE GENOMIC DNA]</scope>
    <source>
        <strain evidence="2 3">C9-5</strain>
    </source>
</reference>
<evidence type="ECO:0000313" key="3">
    <source>
        <dbReference type="Proteomes" id="UP000316256"/>
    </source>
</evidence>
<dbReference type="EMBL" id="VIGH01000004">
    <property type="protein sequence ID" value="TQF69284.1"/>
    <property type="molecule type" value="Genomic_DNA"/>
</dbReference>
<evidence type="ECO:0000256" key="1">
    <source>
        <dbReference type="SAM" id="SignalP"/>
    </source>
</evidence>
<dbReference type="RefSeq" id="WP_142099192.1">
    <property type="nucleotide sequence ID" value="NZ_VIGH01000004.1"/>
</dbReference>
<dbReference type="Proteomes" id="UP000316256">
    <property type="component" value="Unassembled WGS sequence"/>
</dbReference>